<feature type="domain" description="Thioredoxin-like fold" evidence="1">
    <location>
        <begin position="16"/>
        <end position="72"/>
    </location>
</feature>
<dbReference type="InterPro" id="IPR012336">
    <property type="entry name" value="Thioredoxin-like_fold"/>
</dbReference>
<dbReference type="InterPro" id="IPR036249">
    <property type="entry name" value="Thioredoxin-like_sf"/>
</dbReference>
<sequence>MIEPVFDGFVTQLGLDVAQFEKDLASDEVRAKVATDAQSAKKAQAASTPSLFLNGKLMTNVRGPEQFKEAIREALKTVK</sequence>
<dbReference type="AlphaFoldDB" id="A0A317C7V2"/>
<dbReference type="Gene3D" id="3.40.30.10">
    <property type="entry name" value="Glutaredoxin"/>
    <property type="match status" value="1"/>
</dbReference>
<comment type="caution">
    <text evidence="2">The sequence shown here is derived from an EMBL/GenBank/DDBJ whole genome shotgun (WGS) entry which is preliminary data.</text>
</comment>
<evidence type="ECO:0000259" key="1">
    <source>
        <dbReference type="Pfam" id="PF13462"/>
    </source>
</evidence>
<dbReference type="EMBL" id="QGKL01000039">
    <property type="protein sequence ID" value="PWQ94676.1"/>
    <property type="molecule type" value="Genomic_DNA"/>
</dbReference>
<dbReference type="OrthoDB" id="117402at2"/>
<dbReference type="SUPFAM" id="SSF52833">
    <property type="entry name" value="Thioredoxin-like"/>
    <property type="match status" value="1"/>
</dbReference>
<proteinExistence type="predicted"/>
<reference evidence="2 3" key="1">
    <citation type="submission" date="2018-05" db="EMBL/GenBank/DDBJ databases">
        <title>Leucothrix arctica sp. nov., isolated from Arctic seawater.</title>
        <authorList>
            <person name="Choi A."/>
            <person name="Baek K."/>
        </authorList>
    </citation>
    <scope>NUCLEOTIDE SEQUENCE [LARGE SCALE GENOMIC DNA]</scope>
    <source>
        <strain evidence="2 3">IMCC9719</strain>
    </source>
</reference>
<dbReference type="Pfam" id="PF13462">
    <property type="entry name" value="Thioredoxin_4"/>
    <property type="match status" value="1"/>
</dbReference>
<evidence type="ECO:0000313" key="3">
    <source>
        <dbReference type="Proteomes" id="UP000245506"/>
    </source>
</evidence>
<organism evidence="2 3">
    <name type="scientific">Leucothrix arctica</name>
    <dbReference type="NCBI Taxonomy" id="1481894"/>
    <lineage>
        <taxon>Bacteria</taxon>
        <taxon>Pseudomonadati</taxon>
        <taxon>Pseudomonadota</taxon>
        <taxon>Gammaproteobacteria</taxon>
        <taxon>Thiotrichales</taxon>
        <taxon>Thiotrichaceae</taxon>
        <taxon>Leucothrix</taxon>
    </lineage>
</organism>
<protein>
    <recommendedName>
        <fullName evidence="1">Thioredoxin-like fold domain-containing protein</fullName>
    </recommendedName>
</protein>
<gene>
    <name evidence="2" type="ORF">DKT75_15395</name>
</gene>
<accession>A0A317C7V2</accession>
<dbReference type="RefSeq" id="WP_109824325.1">
    <property type="nucleotide sequence ID" value="NZ_QGKL01000039.1"/>
</dbReference>
<keyword evidence="3" id="KW-1185">Reference proteome</keyword>
<evidence type="ECO:0000313" key="2">
    <source>
        <dbReference type="EMBL" id="PWQ94676.1"/>
    </source>
</evidence>
<name>A0A317C7V2_9GAMM</name>
<dbReference type="Proteomes" id="UP000245506">
    <property type="component" value="Unassembled WGS sequence"/>
</dbReference>